<protein>
    <submittedName>
        <fullName evidence="1">Uncharacterized protein</fullName>
    </submittedName>
</protein>
<name>A0A5B7DV52_PORTR</name>
<evidence type="ECO:0000313" key="1">
    <source>
        <dbReference type="EMBL" id="MPC24836.1"/>
    </source>
</evidence>
<dbReference type="AlphaFoldDB" id="A0A5B7DV52"/>
<organism evidence="1 2">
    <name type="scientific">Portunus trituberculatus</name>
    <name type="common">Swimming crab</name>
    <name type="synonym">Neptunus trituberculatus</name>
    <dbReference type="NCBI Taxonomy" id="210409"/>
    <lineage>
        <taxon>Eukaryota</taxon>
        <taxon>Metazoa</taxon>
        <taxon>Ecdysozoa</taxon>
        <taxon>Arthropoda</taxon>
        <taxon>Crustacea</taxon>
        <taxon>Multicrustacea</taxon>
        <taxon>Malacostraca</taxon>
        <taxon>Eumalacostraca</taxon>
        <taxon>Eucarida</taxon>
        <taxon>Decapoda</taxon>
        <taxon>Pleocyemata</taxon>
        <taxon>Brachyura</taxon>
        <taxon>Eubrachyura</taxon>
        <taxon>Portunoidea</taxon>
        <taxon>Portunidae</taxon>
        <taxon>Portuninae</taxon>
        <taxon>Portunus</taxon>
    </lineage>
</organism>
<keyword evidence="2" id="KW-1185">Reference proteome</keyword>
<evidence type="ECO:0000313" key="2">
    <source>
        <dbReference type="Proteomes" id="UP000324222"/>
    </source>
</evidence>
<proteinExistence type="predicted"/>
<comment type="caution">
    <text evidence="1">The sequence shown here is derived from an EMBL/GenBank/DDBJ whole genome shotgun (WGS) entry which is preliminary data.</text>
</comment>
<dbReference type="EMBL" id="VSRR010001381">
    <property type="protein sequence ID" value="MPC24836.1"/>
    <property type="molecule type" value="Genomic_DNA"/>
</dbReference>
<dbReference type="Proteomes" id="UP000324222">
    <property type="component" value="Unassembled WGS sequence"/>
</dbReference>
<sequence length="86" mass="9276">MPIYDGEGMKLLLLGSCGPNKITQIHRPLGVQYTSAADSLHCDPGGGDHPLLDNPTPALTCQEPRTHCVIVFHGARFSRFCCADVL</sequence>
<reference evidence="1 2" key="1">
    <citation type="submission" date="2019-05" db="EMBL/GenBank/DDBJ databases">
        <title>Another draft genome of Portunus trituberculatus and its Hox gene families provides insights of decapod evolution.</title>
        <authorList>
            <person name="Jeong J.-H."/>
            <person name="Song I."/>
            <person name="Kim S."/>
            <person name="Choi T."/>
            <person name="Kim D."/>
            <person name="Ryu S."/>
            <person name="Kim W."/>
        </authorList>
    </citation>
    <scope>NUCLEOTIDE SEQUENCE [LARGE SCALE GENOMIC DNA]</scope>
    <source>
        <tissue evidence="1">Muscle</tissue>
    </source>
</reference>
<gene>
    <name evidence="1" type="ORF">E2C01_017930</name>
</gene>
<accession>A0A5B7DV52</accession>